<evidence type="ECO:0000256" key="3">
    <source>
        <dbReference type="SAM" id="SignalP"/>
    </source>
</evidence>
<keyword evidence="2" id="KW-1133">Transmembrane helix</keyword>
<dbReference type="Gene3D" id="3.20.80.10">
    <property type="entry name" value="Regulatory factor, effector binding domain"/>
    <property type="match status" value="1"/>
</dbReference>
<evidence type="ECO:0000256" key="2">
    <source>
        <dbReference type="SAM" id="Phobius"/>
    </source>
</evidence>
<evidence type="ECO:0000256" key="1">
    <source>
        <dbReference type="ARBA" id="ARBA00009817"/>
    </source>
</evidence>
<dbReference type="InParanoid" id="A0A672HAE6"/>
<feature type="chain" id="PRO_5025353937" description="Heme-binding protein soul5, like" evidence="3">
    <location>
        <begin position="24"/>
        <end position="230"/>
    </location>
</feature>
<dbReference type="Pfam" id="PF04832">
    <property type="entry name" value="SOUL"/>
    <property type="match status" value="1"/>
</dbReference>
<dbReference type="GO" id="GO:0005737">
    <property type="term" value="C:cytoplasm"/>
    <property type="evidence" value="ECO:0007669"/>
    <property type="project" value="TreeGrafter"/>
</dbReference>
<proteinExistence type="inferred from homology"/>
<evidence type="ECO:0000313" key="5">
    <source>
        <dbReference type="Proteomes" id="UP000472267"/>
    </source>
</evidence>
<keyword evidence="3" id="KW-0732">Signal</keyword>
<reference evidence="4" key="3">
    <citation type="submission" date="2025-09" db="UniProtKB">
        <authorList>
            <consortium name="Ensembl"/>
        </authorList>
    </citation>
    <scope>IDENTIFICATION</scope>
</reference>
<keyword evidence="2" id="KW-0812">Transmembrane</keyword>
<keyword evidence="5" id="KW-1185">Reference proteome</keyword>
<feature type="transmembrane region" description="Helical" evidence="2">
    <location>
        <begin position="47"/>
        <end position="74"/>
    </location>
</feature>
<sequence>RMMGRVLLALAALFLMASCSAEGQYFCSGWDRPCYRLMDENPVGFMQSFPIMLSVLNTILKLCVCVCVCVCVWLQDFEVRLYDSTKWLSTRIKDKPVPDANAAFGRLTEFCKSHAEAGISVFTWPALVEKTGQGEYFMHWFIPKTVSLEADPADPADPYSVTVVTRPEATVFVGLFGGIPSLESGESNYQKLCENLNQANTSFSHQGYIGAAYEPLFSVVHHNEIWIFAD</sequence>
<dbReference type="AlphaFoldDB" id="A0A672HAE6"/>
<accession>A0A672HAE6</accession>
<name>A0A672HAE6_SALFA</name>
<dbReference type="PANTHER" id="PTHR11220">
    <property type="entry name" value="HEME-BINDING PROTEIN-RELATED"/>
    <property type="match status" value="1"/>
</dbReference>
<dbReference type="GO" id="GO:0020037">
    <property type="term" value="F:heme binding"/>
    <property type="evidence" value="ECO:0007669"/>
    <property type="project" value="TreeGrafter"/>
</dbReference>
<dbReference type="SUPFAM" id="SSF55136">
    <property type="entry name" value="Probable bacterial effector-binding domain"/>
    <property type="match status" value="1"/>
</dbReference>
<feature type="signal peptide" evidence="3">
    <location>
        <begin position="1"/>
        <end position="23"/>
    </location>
</feature>
<dbReference type="OMA" id="HYNEVWM"/>
<evidence type="ECO:0008006" key="6">
    <source>
        <dbReference type="Google" id="ProtNLM"/>
    </source>
</evidence>
<dbReference type="Ensembl" id="ENSSFAT00005027162.1">
    <property type="protein sequence ID" value="ENSSFAP00005026133.1"/>
    <property type="gene ID" value="ENSSFAG00005013426.1"/>
</dbReference>
<organism evidence="4 5">
    <name type="scientific">Salarias fasciatus</name>
    <name type="common">Jewelled blenny</name>
    <name type="synonym">Blennius fasciatus</name>
    <dbReference type="NCBI Taxonomy" id="181472"/>
    <lineage>
        <taxon>Eukaryota</taxon>
        <taxon>Metazoa</taxon>
        <taxon>Chordata</taxon>
        <taxon>Craniata</taxon>
        <taxon>Vertebrata</taxon>
        <taxon>Euteleostomi</taxon>
        <taxon>Actinopterygii</taxon>
        <taxon>Neopterygii</taxon>
        <taxon>Teleostei</taxon>
        <taxon>Neoteleostei</taxon>
        <taxon>Acanthomorphata</taxon>
        <taxon>Ovalentaria</taxon>
        <taxon>Blenniimorphae</taxon>
        <taxon>Blenniiformes</taxon>
        <taxon>Blennioidei</taxon>
        <taxon>Blenniidae</taxon>
        <taxon>Salariinae</taxon>
        <taxon>Salarias</taxon>
    </lineage>
</organism>
<comment type="similarity">
    <text evidence="1">Belongs to the HEBP family.</text>
</comment>
<dbReference type="InterPro" id="IPR006917">
    <property type="entry name" value="SOUL_heme-bd"/>
</dbReference>
<dbReference type="PANTHER" id="PTHR11220:SF69">
    <property type="entry name" value="HEME-BINDING PROTEIN 2"/>
    <property type="match status" value="1"/>
</dbReference>
<protein>
    <recommendedName>
        <fullName evidence="6">Heme-binding protein soul5, like</fullName>
    </recommendedName>
</protein>
<evidence type="ECO:0000313" key="4">
    <source>
        <dbReference type="Ensembl" id="ENSSFAP00005026133.1"/>
    </source>
</evidence>
<reference evidence="4" key="1">
    <citation type="submission" date="2019-06" db="EMBL/GenBank/DDBJ databases">
        <authorList>
            <consortium name="Wellcome Sanger Institute Data Sharing"/>
        </authorList>
    </citation>
    <scope>NUCLEOTIDE SEQUENCE [LARGE SCALE GENOMIC DNA]</scope>
</reference>
<dbReference type="InterPro" id="IPR011256">
    <property type="entry name" value="Reg_factor_effector_dom_sf"/>
</dbReference>
<keyword evidence="2" id="KW-0472">Membrane</keyword>
<reference evidence="4" key="2">
    <citation type="submission" date="2025-08" db="UniProtKB">
        <authorList>
            <consortium name="Ensembl"/>
        </authorList>
    </citation>
    <scope>IDENTIFICATION</scope>
</reference>
<dbReference type="Proteomes" id="UP000472267">
    <property type="component" value="Chromosome 13"/>
</dbReference>